<protein>
    <recommendedName>
        <fullName evidence="5">Secreted protein</fullName>
    </recommendedName>
</protein>
<evidence type="ECO:0000256" key="1">
    <source>
        <dbReference type="SAM" id="MobiDB-lite"/>
    </source>
</evidence>
<evidence type="ECO:0000313" key="4">
    <source>
        <dbReference type="Proteomes" id="UP000060487"/>
    </source>
</evidence>
<evidence type="ECO:0000256" key="2">
    <source>
        <dbReference type="SAM" id="SignalP"/>
    </source>
</evidence>
<accession>A0ABR5SBI3</accession>
<feature type="chain" id="PRO_5046225064" description="Secreted protein" evidence="2">
    <location>
        <begin position="22"/>
        <end position="106"/>
    </location>
</feature>
<dbReference type="Proteomes" id="UP000060487">
    <property type="component" value="Unassembled WGS sequence"/>
</dbReference>
<dbReference type="EMBL" id="LNQR01000122">
    <property type="protein sequence ID" value="KWT77393.1"/>
    <property type="molecule type" value="Genomic_DNA"/>
</dbReference>
<proteinExistence type="predicted"/>
<organism evidence="3 4">
    <name type="scientific">Candidatus Magnetominusculus xianensis</name>
    <dbReference type="NCBI Taxonomy" id="1748249"/>
    <lineage>
        <taxon>Bacteria</taxon>
        <taxon>Pseudomonadati</taxon>
        <taxon>Nitrospirota</taxon>
        <taxon>Nitrospiria</taxon>
        <taxon>Nitrospirales</taxon>
        <taxon>Nitrospiraceae</taxon>
        <taxon>Candidatus Magnetominusculus</taxon>
    </lineage>
</organism>
<feature type="signal peptide" evidence="2">
    <location>
        <begin position="1"/>
        <end position="21"/>
    </location>
</feature>
<evidence type="ECO:0008006" key="5">
    <source>
        <dbReference type="Google" id="ProtNLM"/>
    </source>
</evidence>
<comment type="caution">
    <text evidence="3">The sequence shown here is derived from an EMBL/GenBank/DDBJ whole genome shotgun (WGS) entry which is preliminary data.</text>
</comment>
<evidence type="ECO:0000313" key="3">
    <source>
        <dbReference type="EMBL" id="KWT77393.1"/>
    </source>
</evidence>
<reference evidence="3 4" key="1">
    <citation type="submission" date="2015-11" db="EMBL/GenBank/DDBJ databases">
        <authorList>
            <person name="Lin W."/>
        </authorList>
    </citation>
    <scope>NUCLEOTIDE SEQUENCE [LARGE SCALE GENOMIC DNA]</scope>
    <source>
        <strain evidence="3 4">HCH-1</strain>
    </source>
</reference>
<gene>
    <name evidence="3" type="ORF">ASN18_3036</name>
</gene>
<name>A0ABR5SBI3_9BACT</name>
<keyword evidence="2" id="KW-0732">Signal</keyword>
<feature type="region of interest" description="Disordered" evidence="1">
    <location>
        <begin position="74"/>
        <end position="106"/>
    </location>
</feature>
<keyword evidence="4" id="KW-1185">Reference proteome</keyword>
<sequence>MLRVSVVILLAIFLFSGVTMAETKLQKNHPRRAQVNKRLHNENKRINEKVKRGKMSLTKAKKLKKDLRKIRKEGRAMARQHGGHITAAEHKALNRQENAISEEIDK</sequence>
<dbReference type="RefSeq" id="WP_085053644.1">
    <property type="nucleotide sequence ID" value="NZ_LNQR01000122.1"/>
</dbReference>